<dbReference type="EMBL" id="PHUM01000010">
    <property type="protein sequence ID" value="PWH08377.1"/>
    <property type="molecule type" value="Genomic_DNA"/>
</dbReference>
<feature type="region of interest" description="Disordered" evidence="1">
    <location>
        <begin position="47"/>
        <end position="71"/>
    </location>
</feature>
<evidence type="ECO:0000313" key="3">
    <source>
        <dbReference type="EMBL" id="RDX11062.1"/>
    </source>
</evidence>
<protein>
    <submittedName>
        <fullName evidence="2">Uncharacterized protein</fullName>
    </submittedName>
</protein>
<gene>
    <name evidence="3" type="ORF">CE169_00470</name>
    <name evidence="2" type="ORF">CWE05_08860</name>
</gene>
<feature type="region of interest" description="Disordered" evidence="1">
    <location>
        <begin position="1"/>
        <end position="35"/>
    </location>
</feature>
<organism evidence="2 4">
    <name type="scientific">Bifidobacterium longum</name>
    <dbReference type="NCBI Taxonomy" id="216816"/>
    <lineage>
        <taxon>Bacteria</taxon>
        <taxon>Bacillati</taxon>
        <taxon>Actinomycetota</taxon>
        <taxon>Actinomycetes</taxon>
        <taxon>Bifidobacteriales</taxon>
        <taxon>Bifidobacteriaceae</taxon>
        <taxon>Bifidobacterium</taxon>
    </lineage>
</organism>
<dbReference type="Proteomes" id="UP000245582">
    <property type="component" value="Unassembled WGS sequence"/>
</dbReference>
<comment type="caution">
    <text evidence="2">The sequence shown here is derived from an EMBL/GenBank/DDBJ whole genome shotgun (WGS) entry which is preliminary data.</text>
</comment>
<dbReference type="Proteomes" id="UP000257074">
    <property type="component" value="Unassembled WGS sequence"/>
</dbReference>
<reference evidence="2 4" key="2">
    <citation type="submission" date="2017-11" db="EMBL/GenBank/DDBJ databases">
        <title>Draft genome sequence of Bifidobacterium longum UMA026, isolated from Holstein dairy cow feces.</title>
        <authorList>
            <person name="Albert K."/>
            <person name="Sela D.A."/>
        </authorList>
    </citation>
    <scope>NUCLEOTIDE SEQUENCE [LARGE SCALE GENOMIC DNA]</scope>
    <source>
        <strain evidence="2 4">UMA026</strain>
    </source>
</reference>
<accession>A0A2U2RR75</accession>
<evidence type="ECO:0000256" key="1">
    <source>
        <dbReference type="SAM" id="MobiDB-lite"/>
    </source>
</evidence>
<dbReference type="EMBL" id="NJNR01000002">
    <property type="protein sequence ID" value="RDX11062.1"/>
    <property type="molecule type" value="Genomic_DNA"/>
</dbReference>
<evidence type="ECO:0000313" key="2">
    <source>
        <dbReference type="EMBL" id="PWH08377.1"/>
    </source>
</evidence>
<proteinExistence type="predicted"/>
<reference evidence="3 5" key="1">
    <citation type="journal article" date="2017" name="Anaerobe">
        <title>Quantification, isolation and characterization of Bifidobacterium from the vaginal microbiomes of reproductive aged women.</title>
        <authorList>
            <person name="Freitas A.C."/>
            <person name="Hill J.E."/>
        </authorList>
    </citation>
    <scope>NUCLEOTIDE SEQUENCE [LARGE SCALE GENOMIC DNA]</scope>
    <source>
        <strain evidence="3 5">N6D05</strain>
    </source>
</reference>
<evidence type="ECO:0000313" key="4">
    <source>
        <dbReference type="Proteomes" id="UP000245582"/>
    </source>
</evidence>
<name>A0A2U2RR75_BIFLN</name>
<dbReference type="AlphaFoldDB" id="A0A2U2RR75"/>
<sequence>MGSESPEPWSLQNRQSHSHDKLPGPWPNRQNCQSSNPRYLISDIRFSGDDETADPCGGSPGDENQAGLPPFGNPVVRFNGFGQCGLRGAADACGEQDADDAGGKCELMPRRWIWWRRSCL</sequence>
<evidence type="ECO:0000313" key="5">
    <source>
        <dbReference type="Proteomes" id="UP000257074"/>
    </source>
</evidence>